<feature type="domain" description="Glycosyltransferase 2-like" evidence="1">
    <location>
        <begin position="5"/>
        <end position="146"/>
    </location>
</feature>
<accession>A0A0G0JVW7</accession>
<evidence type="ECO:0000313" key="3">
    <source>
        <dbReference type="Proteomes" id="UP000034235"/>
    </source>
</evidence>
<protein>
    <submittedName>
        <fullName evidence="2">Glycosyl transferase family 2</fullName>
    </submittedName>
</protein>
<dbReference type="EMBL" id="LBUP01000001">
    <property type="protein sequence ID" value="KKQ67260.1"/>
    <property type="molecule type" value="Genomic_DNA"/>
</dbReference>
<dbReference type="PANTHER" id="PTHR43630">
    <property type="entry name" value="POLY-BETA-1,6-N-ACETYL-D-GLUCOSAMINE SYNTHASE"/>
    <property type="match status" value="1"/>
</dbReference>
<evidence type="ECO:0000313" key="2">
    <source>
        <dbReference type="EMBL" id="KKQ67260.1"/>
    </source>
</evidence>
<dbReference type="PANTHER" id="PTHR43630:SF2">
    <property type="entry name" value="GLYCOSYLTRANSFERASE"/>
    <property type="match status" value="1"/>
</dbReference>
<gene>
    <name evidence="2" type="ORF">US86_C0001G0187</name>
</gene>
<dbReference type="AlphaFoldDB" id="A0A0G0JVW7"/>
<comment type="caution">
    <text evidence="2">The sequence shown here is derived from an EMBL/GenBank/DDBJ whole genome shotgun (WGS) entry which is preliminary data.</text>
</comment>
<dbReference type="InterPro" id="IPR001173">
    <property type="entry name" value="Glyco_trans_2-like"/>
</dbReference>
<name>A0A0G0JVW7_9BACT</name>
<dbReference type="GO" id="GO:0016740">
    <property type="term" value="F:transferase activity"/>
    <property type="evidence" value="ECO:0007669"/>
    <property type="project" value="UniProtKB-KW"/>
</dbReference>
<dbReference type="SUPFAM" id="SSF53448">
    <property type="entry name" value="Nucleotide-diphospho-sugar transferases"/>
    <property type="match status" value="1"/>
</dbReference>
<proteinExistence type="predicted"/>
<dbReference type="CDD" id="cd02511">
    <property type="entry name" value="Beta4Glucosyltransferase"/>
    <property type="match status" value="1"/>
</dbReference>
<dbReference type="Pfam" id="PF00535">
    <property type="entry name" value="Glycos_transf_2"/>
    <property type="match status" value="1"/>
</dbReference>
<evidence type="ECO:0000259" key="1">
    <source>
        <dbReference type="Pfam" id="PF00535"/>
    </source>
</evidence>
<dbReference type="InterPro" id="IPR029044">
    <property type="entry name" value="Nucleotide-diphossugar_trans"/>
</dbReference>
<dbReference type="Gene3D" id="3.90.550.10">
    <property type="entry name" value="Spore Coat Polysaccharide Biosynthesis Protein SpsA, Chain A"/>
    <property type="match status" value="1"/>
</dbReference>
<dbReference type="Proteomes" id="UP000034235">
    <property type="component" value="Unassembled WGS sequence"/>
</dbReference>
<organism evidence="2 3">
    <name type="scientific">Candidatus Daviesbacteria bacterium GW2011_GWA2_38_24</name>
    <dbReference type="NCBI Taxonomy" id="1618422"/>
    <lineage>
        <taxon>Bacteria</taxon>
        <taxon>Candidatus Daviesiibacteriota</taxon>
    </lineage>
</organism>
<reference evidence="2 3" key="1">
    <citation type="journal article" date="2015" name="Nature">
        <title>rRNA introns, odd ribosomes, and small enigmatic genomes across a large radiation of phyla.</title>
        <authorList>
            <person name="Brown C.T."/>
            <person name="Hug L.A."/>
            <person name="Thomas B.C."/>
            <person name="Sharon I."/>
            <person name="Castelle C.J."/>
            <person name="Singh A."/>
            <person name="Wilkins M.J."/>
            <person name="Williams K.H."/>
            <person name="Banfield J.F."/>
        </authorList>
    </citation>
    <scope>NUCLEOTIDE SEQUENCE [LARGE SCALE GENOMIC DNA]</scope>
</reference>
<keyword evidence="2" id="KW-0808">Transferase</keyword>
<sequence length="297" mass="34729">MKITAVINTLNEEKNIARALKSVSWADEVIVCDMHSDDKTVEIAKASGAKVIYHDRVGYVEPARNYAISKASSEWILILDADEEISIPLKEKLIEITKKVDNIDHVSIPRKNMIFGKWIKHSNWWPDYNVRFFKRGKVIWKNEIHIKPDLIGNGEKLSAEENLAIVHHHYTSISQFISRMNRYTDIQAEELVKSGYEFDWKDVISKPLNEFLSRYFANQGYKDGFHGLSLSLLQAFSFLVMYLKIWEKEKFKEIDIPPKELLGVLEKSGKDINHWLEYSEFKRNIKKNVKIFLRKLI</sequence>